<organism evidence="4 5">
    <name type="scientific">Allorhizobium taibaishanense</name>
    <dbReference type="NCBI Taxonomy" id="887144"/>
    <lineage>
        <taxon>Bacteria</taxon>
        <taxon>Pseudomonadati</taxon>
        <taxon>Pseudomonadota</taxon>
        <taxon>Alphaproteobacteria</taxon>
        <taxon>Hyphomicrobiales</taxon>
        <taxon>Rhizobiaceae</taxon>
        <taxon>Rhizobium/Agrobacterium group</taxon>
        <taxon>Allorhizobium</taxon>
    </lineage>
</organism>
<evidence type="ECO:0000313" key="3">
    <source>
        <dbReference type="EMBL" id="MBB4009915.1"/>
    </source>
</evidence>
<reference evidence="3 6" key="2">
    <citation type="submission" date="2020-08" db="EMBL/GenBank/DDBJ databases">
        <title>Genomic Encyclopedia of Type Strains, Phase IV (KMG-IV): sequencing the most valuable type-strain genomes for metagenomic binning, comparative biology and taxonomic classification.</title>
        <authorList>
            <person name="Goeker M."/>
        </authorList>
    </citation>
    <scope>NUCLEOTIDE SEQUENCE [LARGE SCALE GENOMIC DNA]</scope>
    <source>
        <strain evidence="3 6">DSM 100021</strain>
    </source>
</reference>
<dbReference type="AlphaFoldDB" id="A0A1Q9AA32"/>
<dbReference type="STRING" id="887144.BJF91_15985"/>
<comment type="subcellular location">
    <subcellularLocation>
        <location evidence="2">Cytoplasm</location>
    </subcellularLocation>
</comment>
<dbReference type="Proteomes" id="UP000185598">
    <property type="component" value="Unassembled WGS sequence"/>
</dbReference>
<dbReference type="InterPro" id="IPR005627">
    <property type="entry name" value="CutC-like"/>
</dbReference>
<evidence type="ECO:0000256" key="2">
    <source>
        <dbReference type="HAMAP-Rule" id="MF_00795"/>
    </source>
</evidence>
<dbReference type="Proteomes" id="UP000544107">
    <property type="component" value="Unassembled WGS sequence"/>
</dbReference>
<dbReference type="GO" id="GO:0005737">
    <property type="term" value="C:cytoplasm"/>
    <property type="evidence" value="ECO:0007669"/>
    <property type="project" value="UniProtKB-SubCell"/>
</dbReference>
<comment type="similarity">
    <text evidence="1 2">Belongs to the CutC family.</text>
</comment>
<evidence type="ECO:0000313" key="5">
    <source>
        <dbReference type="Proteomes" id="UP000185598"/>
    </source>
</evidence>
<evidence type="ECO:0000313" key="4">
    <source>
        <dbReference type="EMBL" id="OLP51725.1"/>
    </source>
</evidence>
<dbReference type="InterPro" id="IPR036822">
    <property type="entry name" value="CutC-like_dom_sf"/>
</dbReference>
<dbReference type="SUPFAM" id="SSF110395">
    <property type="entry name" value="CutC-like"/>
    <property type="match status" value="1"/>
</dbReference>
<name>A0A1Q9AA32_9HYPH</name>
<comment type="caution">
    <text evidence="4">The sequence shown here is derived from an EMBL/GenBank/DDBJ whole genome shotgun (WGS) entry which is preliminary data.</text>
</comment>
<dbReference type="PANTHER" id="PTHR12598">
    <property type="entry name" value="COPPER HOMEOSTASIS PROTEIN CUTC"/>
    <property type="match status" value="1"/>
</dbReference>
<comment type="caution">
    <text evidence="2">Once thought to be involved in copper homeostasis, experiments in E.coli have shown this is not the case.</text>
</comment>
<keyword evidence="2" id="KW-0963">Cytoplasm</keyword>
<protein>
    <recommendedName>
        <fullName evidence="2">PF03932 family protein CutC</fullName>
    </recommendedName>
</protein>
<dbReference type="Gene3D" id="3.20.20.380">
    <property type="entry name" value="Copper homeostasis (CutC) domain"/>
    <property type="match status" value="1"/>
</dbReference>
<dbReference type="HAMAP" id="MF_00795">
    <property type="entry name" value="CutC"/>
    <property type="match status" value="1"/>
</dbReference>
<keyword evidence="5" id="KW-1185">Reference proteome</keyword>
<dbReference type="GO" id="GO:0005507">
    <property type="term" value="F:copper ion binding"/>
    <property type="evidence" value="ECO:0007669"/>
    <property type="project" value="TreeGrafter"/>
</dbReference>
<accession>A0A1Q9AA32</accession>
<dbReference type="OrthoDB" id="9815677at2"/>
<dbReference type="RefSeq" id="WP_075613419.1">
    <property type="nucleotide sequence ID" value="NZ_JACIED010000006.1"/>
</dbReference>
<proteinExistence type="inferred from homology"/>
<dbReference type="EMBL" id="MKIN01000019">
    <property type="protein sequence ID" value="OLP51725.1"/>
    <property type="molecule type" value="Genomic_DNA"/>
</dbReference>
<evidence type="ECO:0000256" key="1">
    <source>
        <dbReference type="ARBA" id="ARBA00007768"/>
    </source>
</evidence>
<evidence type="ECO:0000313" key="6">
    <source>
        <dbReference type="Proteomes" id="UP000544107"/>
    </source>
</evidence>
<dbReference type="Pfam" id="PF03932">
    <property type="entry name" value="CutC"/>
    <property type="match status" value="1"/>
</dbReference>
<reference evidence="4 5" key="1">
    <citation type="submission" date="2016-09" db="EMBL/GenBank/DDBJ databases">
        <title>Rhizobium oryziradicis sp. nov., isolated from the root of rice.</title>
        <authorList>
            <person name="Zhao J."/>
            <person name="Zhang X."/>
        </authorList>
    </citation>
    <scope>NUCLEOTIDE SEQUENCE [LARGE SCALE GENOMIC DNA]</scope>
    <source>
        <strain evidence="4 5">14971</strain>
    </source>
</reference>
<dbReference type="PANTHER" id="PTHR12598:SF0">
    <property type="entry name" value="COPPER HOMEOSTASIS PROTEIN CUTC HOMOLOG"/>
    <property type="match status" value="1"/>
</dbReference>
<sequence length="251" mass="26004">MNGKSLGPAPQTVLEVCVDNVAGLEAAIAGGADRVELCAALDCGGLTPSHGLMRAAAQAPIPVYAMIRPRSGSFVFSGEEAAVMAADIAAARETRLAGVVLGACLPDGQLDCELLRKLCDAASGLQKTLHRAFDLVPDHAAALEQAVTLGFGRILTSGGALSAIAGLEQLTNLVQVANGRIAIMPGGGVRPELVASFWQAGIREFHASCSAVMEEVPRLVSFGFQRSGQSQTSVDAVRKLALTIRDLRDAM</sequence>
<gene>
    <name evidence="2" type="primary">cutC</name>
    <name evidence="4" type="ORF">BJF91_15985</name>
    <name evidence="3" type="ORF">GGQ71_004212</name>
</gene>
<dbReference type="EMBL" id="JACIED010000006">
    <property type="protein sequence ID" value="MBB4009915.1"/>
    <property type="molecule type" value="Genomic_DNA"/>
</dbReference>